<dbReference type="EMBL" id="NEVL01000004">
    <property type="protein sequence ID" value="OZI32896.1"/>
    <property type="molecule type" value="Genomic_DNA"/>
</dbReference>
<dbReference type="PRINTS" id="PR00455">
    <property type="entry name" value="HTHTETR"/>
</dbReference>
<proteinExistence type="predicted"/>
<name>A0A261S6D6_9BORD</name>
<dbReference type="RefSeq" id="WP_094827891.1">
    <property type="nucleotide sequence ID" value="NZ_NEVL01000004.1"/>
</dbReference>
<evidence type="ECO:0000256" key="1">
    <source>
        <dbReference type="ARBA" id="ARBA00023015"/>
    </source>
</evidence>
<dbReference type="Proteomes" id="UP000217005">
    <property type="component" value="Unassembled WGS sequence"/>
</dbReference>
<protein>
    <submittedName>
        <fullName evidence="6">TetR family transcriptional regulator</fullName>
    </submittedName>
</protein>
<dbReference type="InterPro" id="IPR009057">
    <property type="entry name" value="Homeodomain-like_sf"/>
</dbReference>
<dbReference type="Gene3D" id="1.10.357.10">
    <property type="entry name" value="Tetracycline Repressor, domain 2"/>
    <property type="match status" value="1"/>
</dbReference>
<dbReference type="PROSITE" id="PS50977">
    <property type="entry name" value="HTH_TETR_2"/>
    <property type="match status" value="1"/>
</dbReference>
<feature type="DNA-binding region" description="H-T-H motif" evidence="4">
    <location>
        <begin position="29"/>
        <end position="48"/>
    </location>
</feature>
<keyword evidence="3" id="KW-0804">Transcription</keyword>
<evidence type="ECO:0000256" key="3">
    <source>
        <dbReference type="ARBA" id="ARBA00023163"/>
    </source>
</evidence>
<gene>
    <name evidence="6" type="ORF">CEG14_18590</name>
</gene>
<evidence type="ECO:0000256" key="4">
    <source>
        <dbReference type="PROSITE-ProRule" id="PRU00335"/>
    </source>
</evidence>
<dbReference type="PANTHER" id="PTHR47506">
    <property type="entry name" value="TRANSCRIPTIONAL REGULATORY PROTEIN"/>
    <property type="match status" value="1"/>
</dbReference>
<dbReference type="OrthoDB" id="270177at2"/>
<evidence type="ECO:0000259" key="5">
    <source>
        <dbReference type="PROSITE" id="PS50977"/>
    </source>
</evidence>
<dbReference type="Pfam" id="PF00440">
    <property type="entry name" value="TetR_N"/>
    <property type="match status" value="1"/>
</dbReference>
<keyword evidence="2 4" id="KW-0238">DNA-binding</keyword>
<dbReference type="AlphaFoldDB" id="A0A261S6D6"/>
<sequence>MAGVRQFDEDAVLDKALVVFWQRGYADATMQELAAATGVQRGSLYNAYGDKETLFLRVFDRYRNRFLGEARRALAHPDLRNALTGFFDYLIASMTLGTPRRGCLSTKTALGGGNCIDPAIRKTLAGLIDEQEQMFRDRIAAADPAELGHVPPAQAAQVLITFMRGLVVIERIYQDTDRLRESVQSLLDALLAPRAAAARAAA</sequence>
<reference evidence="6 7" key="1">
    <citation type="submission" date="2017-05" db="EMBL/GenBank/DDBJ databases">
        <title>Complete and WGS of Bordetella genogroups.</title>
        <authorList>
            <person name="Spilker T."/>
            <person name="LiPuma J."/>
        </authorList>
    </citation>
    <scope>NUCLEOTIDE SEQUENCE [LARGE SCALE GENOMIC DNA]</scope>
    <source>
        <strain evidence="6 7">AU17610</strain>
    </source>
</reference>
<dbReference type="InterPro" id="IPR001647">
    <property type="entry name" value="HTH_TetR"/>
</dbReference>
<feature type="domain" description="HTH tetR-type" evidence="5">
    <location>
        <begin position="6"/>
        <end position="66"/>
    </location>
</feature>
<dbReference type="Gene3D" id="1.10.10.60">
    <property type="entry name" value="Homeodomain-like"/>
    <property type="match status" value="1"/>
</dbReference>
<dbReference type="PANTHER" id="PTHR47506:SF1">
    <property type="entry name" value="HTH-TYPE TRANSCRIPTIONAL REGULATOR YJDC"/>
    <property type="match status" value="1"/>
</dbReference>
<accession>A0A261S6D6</accession>
<evidence type="ECO:0000313" key="6">
    <source>
        <dbReference type="EMBL" id="OZI32896.1"/>
    </source>
</evidence>
<evidence type="ECO:0000256" key="2">
    <source>
        <dbReference type="ARBA" id="ARBA00023125"/>
    </source>
</evidence>
<organism evidence="6 7">
    <name type="scientific">Bordetella genomosp. 1</name>
    <dbReference type="NCBI Taxonomy" id="1395607"/>
    <lineage>
        <taxon>Bacteria</taxon>
        <taxon>Pseudomonadati</taxon>
        <taxon>Pseudomonadota</taxon>
        <taxon>Betaproteobacteria</taxon>
        <taxon>Burkholderiales</taxon>
        <taxon>Alcaligenaceae</taxon>
        <taxon>Bordetella</taxon>
    </lineage>
</organism>
<dbReference type="SUPFAM" id="SSF46689">
    <property type="entry name" value="Homeodomain-like"/>
    <property type="match status" value="1"/>
</dbReference>
<dbReference type="InterPro" id="IPR036271">
    <property type="entry name" value="Tet_transcr_reg_TetR-rel_C_sf"/>
</dbReference>
<dbReference type="SUPFAM" id="SSF48498">
    <property type="entry name" value="Tetracyclin repressor-like, C-terminal domain"/>
    <property type="match status" value="1"/>
</dbReference>
<evidence type="ECO:0000313" key="7">
    <source>
        <dbReference type="Proteomes" id="UP000217005"/>
    </source>
</evidence>
<comment type="caution">
    <text evidence="6">The sequence shown here is derived from an EMBL/GenBank/DDBJ whole genome shotgun (WGS) entry which is preliminary data.</text>
</comment>
<keyword evidence="1" id="KW-0805">Transcription regulation</keyword>
<dbReference type="GO" id="GO:0003677">
    <property type="term" value="F:DNA binding"/>
    <property type="evidence" value="ECO:0007669"/>
    <property type="project" value="UniProtKB-UniRule"/>
</dbReference>